<evidence type="ECO:0000256" key="1">
    <source>
        <dbReference type="SAM" id="MobiDB-lite"/>
    </source>
</evidence>
<accession>A0A2S4WLD7</accession>
<evidence type="ECO:0000313" key="3">
    <source>
        <dbReference type="Proteomes" id="UP000238274"/>
    </source>
</evidence>
<organism evidence="2 3">
    <name type="scientific">Puccinia striiformis</name>
    <dbReference type="NCBI Taxonomy" id="27350"/>
    <lineage>
        <taxon>Eukaryota</taxon>
        <taxon>Fungi</taxon>
        <taxon>Dikarya</taxon>
        <taxon>Basidiomycota</taxon>
        <taxon>Pucciniomycotina</taxon>
        <taxon>Pucciniomycetes</taxon>
        <taxon>Pucciniales</taxon>
        <taxon>Pucciniaceae</taxon>
        <taxon>Puccinia</taxon>
    </lineage>
</organism>
<feature type="region of interest" description="Disordered" evidence="1">
    <location>
        <begin position="61"/>
        <end position="84"/>
    </location>
</feature>
<reference evidence="3" key="3">
    <citation type="journal article" date="2018" name="Mol. Plant Microbe Interact.">
        <title>Genome sequence resources for the wheat stripe rust pathogen (Puccinia striiformis f. sp. tritici) and the barley stripe rust pathogen (Puccinia striiformis f. sp. hordei).</title>
        <authorList>
            <person name="Xia C."/>
            <person name="Wang M."/>
            <person name="Yin C."/>
            <person name="Cornejo O.E."/>
            <person name="Hulbert S.H."/>
            <person name="Chen X."/>
        </authorList>
    </citation>
    <scope>NUCLEOTIDE SEQUENCE [LARGE SCALE GENOMIC DNA]</scope>
    <source>
        <strain evidence="3">93TX-2</strain>
    </source>
</reference>
<proteinExistence type="predicted"/>
<name>A0A2S4WLD7_9BASI</name>
<dbReference type="EMBL" id="PKSM01000009">
    <property type="protein sequence ID" value="POW22554.1"/>
    <property type="molecule type" value="Genomic_DNA"/>
</dbReference>
<reference evidence="2 3" key="1">
    <citation type="submission" date="2017-12" db="EMBL/GenBank/DDBJ databases">
        <title>Gene loss provides genomic basis for host adaptation in cereal stripe rust fungi.</title>
        <authorList>
            <person name="Xia C."/>
        </authorList>
    </citation>
    <scope>NUCLEOTIDE SEQUENCE [LARGE SCALE GENOMIC DNA]</scope>
    <source>
        <strain evidence="2 3">93TX-2</strain>
    </source>
</reference>
<dbReference type="Proteomes" id="UP000238274">
    <property type="component" value="Unassembled WGS sequence"/>
</dbReference>
<keyword evidence="3" id="KW-1185">Reference proteome</keyword>
<sequence length="115" mass="12630">MCWFYKRLQGVGNGPNPNDFQSFGSRFGCIEGAQVPSRLQNDPIGGRSQVALEAAAGRLRGAWRPASKSTSRQKREAASRSSSIQWVRDGLKPFHPVDLRPSACTRGVHPFDICS</sequence>
<reference evidence="3" key="2">
    <citation type="journal article" date="2018" name="BMC Genomics">
        <title>Genomic insights into host adaptation between the wheat stripe rust pathogen (Puccinia striiformis f. sp. tritici) and the barley stripe rust pathogen (Puccinia striiformis f. sp. hordei).</title>
        <authorList>
            <person name="Xia C."/>
            <person name="Wang M."/>
            <person name="Yin C."/>
            <person name="Cornejo O.E."/>
            <person name="Hulbert S.H."/>
            <person name="Chen X."/>
        </authorList>
    </citation>
    <scope>NUCLEOTIDE SEQUENCE [LARGE SCALE GENOMIC DNA]</scope>
    <source>
        <strain evidence="3">93TX-2</strain>
    </source>
</reference>
<gene>
    <name evidence="2" type="ORF">PSHT_01250</name>
</gene>
<dbReference type="AlphaFoldDB" id="A0A2S4WLD7"/>
<comment type="caution">
    <text evidence="2">The sequence shown here is derived from an EMBL/GenBank/DDBJ whole genome shotgun (WGS) entry which is preliminary data.</text>
</comment>
<evidence type="ECO:0000313" key="2">
    <source>
        <dbReference type="EMBL" id="POW22554.1"/>
    </source>
</evidence>
<protein>
    <submittedName>
        <fullName evidence="2">Uncharacterized protein</fullName>
    </submittedName>
</protein>
<dbReference type="VEuPathDB" id="FungiDB:PSHT_01250"/>